<feature type="compositionally biased region" description="Low complexity" evidence="1">
    <location>
        <begin position="18"/>
        <end position="39"/>
    </location>
</feature>
<reference evidence="2 3" key="1">
    <citation type="submission" date="2023-10" db="EMBL/GenBank/DDBJ databases">
        <authorList>
            <person name="Maclean D."/>
            <person name="Macfadyen A."/>
        </authorList>
    </citation>
    <scope>NUCLEOTIDE SEQUENCE [LARGE SCALE GENOMIC DNA]</scope>
</reference>
<dbReference type="Pfam" id="PF09713">
    <property type="entry name" value="A_thal_3526"/>
    <property type="match status" value="1"/>
</dbReference>
<dbReference type="PANTHER" id="PTHR31871">
    <property type="entry name" value="OS02G0137100 PROTEIN"/>
    <property type="match status" value="1"/>
</dbReference>
<dbReference type="Proteomes" id="UP001314263">
    <property type="component" value="Unassembled WGS sequence"/>
</dbReference>
<evidence type="ECO:0000313" key="3">
    <source>
        <dbReference type="Proteomes" id="UP001314263"/>
    </source>
</evidence>
<feature type="region of interest" description="Disordered" evidence="1">
    <location>
        <begin position="18"/>
        <end position="46"/>
    </location>
</feature>
<feature type="region of interest" description="Disordered" evidence="1">
    <location>
        <begin position="273"/>
        <end position="315"/>
    </location>
</feature>
<gene>
    <name evidence="2" type="ORF">CVIRNUC_009229</name>
</gene>
<dbReference type="EMBL" id="CAUYUE010000013">
    <property type="protein sequence ID" value="CAK0786016.1"/>
    <property type="molecule type" value="Genomic_DNA"/>
</dbReference>
<protein>
    <submittedName>
        <fullName evidence="2">Uncharacterized protein</fullName>
    </submittedName>
</protein>
<keyword evidence="3" id="KW-1185">Reference proteome</keyword>
<dbReference type="InterPro" id="IPR006476">
    <property type="entry name" value="CHP01589_pln"/>
</dbReference>
<sequence length="315" mass="33423">MSAAAVVGTTGDTAATAPVDTTAVDKGAESSAPAAEAPGAGLGAHGKKVSTQDIQLVQNLIERCLQMYMSQREVVYTLQQQAKVEPGFTQLVWQKLEEQNPDFFKAYYTRLKLKDQIVLFNHLLEQQVAMFQKMQRQWMAPTGMMMGPRPMMPMPGMPYHMGMSMPMGSIPAGSQAPSMGIKAESGLDLAEGADRSDKGPLADGHMGIAGLSLPNTASVENLHGGGQSHPFNSADSLGAVMMSMSSPLRTCGSGDLGMARNLSFGNFGTIGDFDPMGSGHDPSMLQSHTPQDLPRNFSLSELAGLDDLDGKQPGS</sequence>
<dbReference type="NCBIfam" id="TIGR01589">
    <property type="entry name" value="A_thal_3526"/>
    <property type="match status" value="1"/>
</dbReference>
<dbReference type="AlphaFoldDB" id="A0AAV1IF90"/>
<organism evidence="2 3">
    <name type="scientific">Coccomyxa viridis</name>
    <dbReference type="NCBI Taxonomy" id="1274662"/>
    <lineage>
        <taxon>Eukaryota</taxon>
        <taxon>Viridiplantae</taxon>
        <taxon>Chlorophyta</taxon>
        <taxon>core chlorophytes</taxon>
        <taxon>Trebouxiophyceae</taxon>
        <taxon>Trebouxiophyceae incertae sedis</taxon>
        <taxon>Coccomyxaceae</taxon>
        <taxon>Coccomyxa</taxon>
    </lineage>
</organism>
<name>A0AAV1IF90_9CHLO</name>
<comment type="caution">
    <text evidence="2">The sequence shown here is derived from an EMBL/GenBank/DDBJ whole genome shotgun (WGS) entry which is preliminary data.</text>
</comment>
<proteinExistence type="predicted"/>
<evidence type="ECO:0000313" key="2">
    <source>
        <dbReference type="EMBL" id="CAK0786016.1"/>
    </source>
</evidence>
<accession>A0AAV1IF90</accession>
<evidence type="ECO:0000256" key="1">
    <source>
        <dbReference type="SAM" id="MobiDB-lite"/>
    </source>
</evidence>
<dbReference type="PANTHER" id="PTHR31871:SF1">
    <property type="entry name" value="HISTIDINE-TRNA LIGASE"/>
    <property type="match status" value="1"/>
</dbReference>